<name>A0A0E9WJD0_ANGAN</name>
<accession>A0A0E9WJD0</accession>
<organism evidence="1">
    <name type="scientific">Anguilla anguilla</name>
    <name type="common">European freshwater eel</name>
    <name type="synonym">Muraena anguilla</name>
    <dbReference type="NCBI Taxonomy" id="7936"/>
    <lineage>
        <taxon>Eukaryota</taxon>
        <taxon>Metazoa</taxon>
        <taxon>Chordata</taxon>
        <taxon>Craniata</taxon>
        <taxon>Vertebrata</taxon>
        <taxon>Euteleostomi</taxon>
        <taxon>Actinopterygii</taxon>
        <taxon>Neopterygii</taxon>
        <taxon>Teleostei</taxon>
        <taxon>Anguilliformes</taxon>
        <taxon>Anguillidae</taxon>
        <taxon>Anguilla</taxon>
    </lineage>
</organism>
<evidence type="ECO:0000313" key="1">
    <source>
        <dbReference type="EMBL" id="JAH90504.1"/>
    </source>
</evidence>
<dbReference type="EMBL" id="GBXM01018073">
    <property type="protein sequence ID" value="JAH90504.1"/>
    <property type="molecule type" value="Transcribed_RNA"/>
</dbReference>
<protein>
    <submittedName>
        <fullName evidence="1">Uncharacterized protein</fullName>
    </submittedName>
</protein>
<sequence>MPGLLKWISKLNINHSCQQNSQPELLHSFIVLS</sequence>
<reference evidence="1" key="1">
    <citation type="submission" date="2014-11" db="EMBL/GenBank/DDBJ databases">
        <authorList>
            <person name="Amaro Gonzalez C."/>
        </authorList>
    </citation>
    <scope>NUCLEOTIDE SEQUENCE</scope>
</reference>
<proteinExistence type="predicted"/>
<reference evidence="1" key="2">
    <citation type="journal article" date="2015" name="Fish Shellfish Immunol.">
        <title>Early steps in the European eel (Anguilla anguilla)-Vibrio vulnificus interaction in the gills: Role of the RtxA13 toxin.</title>
        <authorList>
            <person name="Callol A."/>
            <person name="Pajuelo D."/>
            <person name="Ebbesson L."/>
            <person name="Teles M."/>
            <person name="MacKenzie S."/>
            <person name="Amaro C."/>
        </authorList>
    </citation>
    <scope>NUCLEOTIDE SEQUENCE</scope>
</reference>
<dbReference type="AlphaFoldDB" id="A0A0E9WJD0"/>